<dbReference type="GO" id="GO:0008234">
    <property type="term" value="F:cysteine-type peptidase activity"/>
    <property type="evidence" value="ECO:0007669"/>
    <property type="project" value="UniProtKB-KW"/>
</dbReference>
<proteinExistence type="inferred from homology"/>
<evidence type="ECO:0000313" key="7">
    <source>
        <dbReference type="EnsemblMetazoa" id="XP_031777894"/>
    </source>
</evidence>
<organism evidence="7 8">
    <name type="scientific">Nasonia vitripennis</name>
    <name type="common">Parasitic wasp</name>
    <dbReference type="NCBI Taxonomy" id="7425"/>
    <lineage>
        <taxon>Eukaryota</taxon>
        <taxon>Metazoa</taxon>
        <taxon>Ecdysozoa</taxon>
        <taxon>Arthropoda</taxon>
        <taxon>Hexapoda</taxon>
        <taxon>Insecta</taxon>
        <taxon>Pterygota</taxon>
        <taxon>Neoptera</taxon>
        <taxon>Endopterygota</taxon>
        <taxon>Hymenoptera</taxon>
        <taxon>Apocrita</taxon>
        <taxon>Proctotrupomorpha</taxon>
        <taxon>Chalcidoidea</taxon>
        <taxon>Pteromalidae</taxon>
        <taxon>Pteromalinae</taxon>
        <taxon>Nasonia</taxon>
    </lineage>
</organism>
<dbReference type="SMART" id="SM00848">
    <property type="entry name" value="Inhibitor_I29"/>
    <property type="match status" value="1"/>
</dbReference>
<dbReference type="SMART" id="SM00645">
    <property type="entry name" value="Pept_C1"/>
    <property type="match status" value="1"/>
</dbReference>
<evidence type="ECO:0000256" key="3">
    <source>
        <dbReference type="ARBA" id="ARBA00022801"/>
    </source>
</evidence>
<dbReference type="GeneID" id="116415688"/>
<evidence type="ECO:0000256" key="1">
    <source>
        <dbReference type="ARBA" id="ARBA00008455"/>
    </source>
</evidence>
<protein>
    <submittedName>
        <fullName evidence="7">Uncharacterized protein</fullName>
    </submittedName>
</protein>
<dbReference type="Proteomes" id="UP000002358">
    <property type="component" value="Chromosome 1"/>
</dbReference>
<sequence length="377" mass="42213">MHRVSGTALPRVARYATMAQLKTIGSRGAGLRASSGFIDARSSTTMGLLIWWFLLCLGLAGAKLPEEVSSRLDEYWHLYKMRHNKTYTGTLEAVRREAWEDNLLKIYEHNLLAAAGHHEYILRDNHIADLSTSSYMRELVKLVPSRRRRLDDDEMVAAVLHDPRRIPKSLDWREKGFVTKPENQRDCGSCYAYSIAGSIAGQIFRQTGIVVPLSEQQLVDCSTQTGNLGCSGGSLRNTLRYLERSKGLMTDATYPYTAHQGVCKFQRKLSVVNVTSWAILPARDERALEAAVATIGPIAASINAGPRTFQLYHSGIYDDPTCSSDLVNHAMLIVGYTPNYWILKNWWGASWGENGYMRLRKGKNRCGVANYAAYAKV</sequence>
<keyword evidence="2" id="KW-0645">Protease</keyword>
<dbReference type="InterPro" id="IPR013201">
    <property type="entry name" value="Prot_inhib_I29"/>
</dbReference>
<feature type="domain" description="Peptidase C1A papain C-terminal" evidence="5">
    <location>
        <begin position="166"/>
        <end position="376"/>
    </location>
</feature>
<dbReference type="SUPFAM" id="SSF54001">
    <property type="entry name" value="Cysteine proteinases"/>
    <property type="match status" value="1"/>
</dbReference>
<reference evidence="7" key="1">
    <citation type="submission" date="2021-01" db="UniProtKB">
        <authorList>
            <consortium name="EnsemblMetazoa"/>
        </authorList>
    </citation>
    <scope>IDENTIFICATION</scope>
</reference>
<dbReference type="CDD" id="cd02248">
    <property type="entry name" value="Peptidase_C1A"/>
    <property type="match status" value="1"/>
</dbReference>
<dbReference type="CTD" id="34401"/>
<keyword evidence="8" id="KW-1185">Reference proteome</keyword>
<keyword evidence="3" id="KW-0378">Hydrolase</keyword>
<dbReference type="InterPro" id="IPR038765">
    <property type="entry name" value="Papain-like_cys_pep_sf"/>
</dbReference>
<dbReference type="Pfam" id="PF08246">
    <property type="entry name" value="Inhibitor_I29"/>
    <property type="match status" value="1"/>
</dbReference>
<feature type="domain" description="Cathepsin propeptide inhibitor" evidence="6">
    <location>
        <begin position="76"/>
        <end position="135"/>
    </location>
</feature>
<dbReference type="Gene3D" id="3.90.70.10">
    <property type="entry name" value="Cysteine proteinases"/>
    <property type="match status" value="1"/>
</dbReference>
<evidence type="ECO:0000259" key="6">
    <source>
        <dbReference type="SMART" id="SM00848"/>
    </source>
</evidence>
<keyword evidence="4" id="KW-0788">Thiol protease</keyword>
<accession>A0A7M7PWW1</accession>
<name>A0A7M7PWW1_NASVI</name>
<dbReference type="InterPro" id="IPR000668">
    <property type="entry name" value="Peptidase_C1A_C"/>
</dbReference>
<evidence type="ECO:0000256" key="4">
    <source>
        <dbReference type="ARBA" id="ARBA00022807"/>
    </source>
</evidence>
<dbReference type="FunFam" id="3.90.70.10:FF:000006">
    <property type="entry name" value="Cathepsin S"/>
    <property type="match status" value="1"/>
</dbReference>
<dbReference type="InterPro" id="IPR013128">
    <property type="entry name" value="Peptidase_C1A"/>
</dbReference>
<dbReference type="EnsemblMetazoa" id="XM_031922034">
    <property type="protein sequence ID" value="XP_031777894"/>
    <property type="gene ID" value="LOC116415688"/>
</dbReference>
<evidence type="ECO:0000259" key="5">
    <source>
        <dbReference type="SMART" id="SM00645"/>
    </source>
</evidence>
<evidence type="ECO:0000256" key="2">
    <source>
        <dbReference type="ARBA" id="ARBA00022670"/>
    </source>
</evidence>
<dbReference type="PANTHER" id="PTHR12411">
    <property type="entry name" value="CYSTEINE PROTEASE FAMILY C1-RELATED"/>
    <property type="match status" value="1"/>
</dbReference>
<dbReference type="AlphaFoldDB" id="A0A7M7PWW1"/>
<evidence type="ECO:0000313" key="8">
    <source>
        <dbReference type="Proteomes" id="UP000002358"/>
    </source>
</evidence>
<dbReference type="InterPro" id="IPR039417">
    <property type="entry name" value="Peptidase_C1A_papain-like"/>
</dbReference>
<dbReference type="SMR" id="A0A7M7PWW1"/>
<comment type="similarity">
    <text evidence="1">Belongs to the peptidase C1 family.</text>
</comment>
<dbReference type="Pfam" id="PF00112">
    <property type="entry name" value="Peptidase_C1"/>
    <property type="match status" value="1"/>
</dbReference>
<dbReference type="GO" id="GO:0006508">
    <property type="term" value="P:proteolysis"/>
    <property type="evidence" value="ECO:0007669"/>
    <property type="project" value="UniProtKB-KW"/>
</dbReference>
<dbReference type="RefSeq" id="XP_031777894.1">
    <property type="nucleotide sequence ID" value="XM_031922034.1"/>
</dbReference>